<dbReference type="RefSeq" id="WP_139622185.1">
    <property type="nucleotide sequence ID" value="NZ_VDMP01000020.1"/>
</dbReference>
<keyword evidence="4" id="KW-1185">Reference proteome</keyword>
<evidence type="ECO:0000313" key="4">
    <source>
        <dbReference type="Proteomes" id="UP000313231"/>
    </source>
</evidence>
<dbReference type="InterPro" id="IPR029058">
    <property type="entry name" value="AB_hydrolase_fold"/>
</dbReference>
<proteinExistence type="predicted"/>
<protein>
    <submittedName>
        <fullName evidence="3">Alpha/beta hydrolase</fullName>
    </submittedName>
</protein>
<reference evidence="3 4" key="1">
    <citation type="journal article" date="2016" name="Int. J. Syst. Evol. Microbiol.">
        <title>Nocardioides albidus sp. nov., an actinobacterium isolated from garden soil.</title>
        <authorList>
            <person name="Singh H."/>
            <person name="Du J."/>
            <person name="Trinh H."/>
            <person name="Won K."/>
            <person name="Yang J.E."/>
            <person name="Yin C."/>
            <person name="Kook M."/>
            <person name="Yi T.H."/>
        </authorList>
    </citation>
    <scope>NUCLEOTIDE SEQUENCE [LARGE SCALE GENOMIC DNA]</scope>
    <source>
        <strain evidence="3 4">CCTCC AB 2015297</strain>
    </source>
</reference>
<accession>A0A5C4W3P8</accession>
<dbReference type="EMBL" id="VDMP01000020">
    <property type="protein sequence ID" value="TNM42788.1"/>
    <property type="molecule type" value="Genomic_DNA"/>
</dbReference>
<dbReference type="Proteomes" id="UP000313231">
    <property type="component" value="Unassembled WGS sequence"/>
</dbReference>
<dbReference type="AlphaFoldDB" id="A0A5C4W3P8"/>
<dbReference type="OrthoDB" id="5172953at2"/>
<organism evidence="3 4">
    <name type="scientific">Nocardioides albidus</name>
    <dbReference type="NCBI Taxonomy" id="1517589"/>
    <lineage>
        <taxon>Bacteria</taxon>
        <taxon>Bacillati</taxon>
        <taxon>Actinomycetota</taxon>
        <taxon>Actinomycetes</taxon>
        <taxon>Propionibacteriales</taxon>
        <taxon>Nocardioidaceae</taxon>
        <taxon>Nocardioides</taxon>
    </lineage>
</organism>
<dbReference type="SUPFAM" id="SSF53474">
    <property type="entry name" value="alpha/beta-Hydrolases"/>
    <property type="match status" value="1"/>
</dbReference>
<comment type="caution">
    <text evidence="3">The sequence shown here is derived from an EMBL/GenBank/DDBJ whole genome shotgun (WGS) entry which is preliminary data.</text>
</comment>
<name>A0A5C4W3P8_9ACTN</name>
<evidence type="ECO:0000313" key="3">
    <source>
        <dbReference type="EMBL" id="TNM42788.1"/>
    </source>
</evidence>
<sequence>MSTSAPRPEQRVRSASIAFRDILSDDGTHVRAWTNDPDGEIDGPTVVLCNGLGTNPYLWPWLLDPDCGVRVVSWNHRGVGGSERPADPKHVEIEHFVADGLSVMDHFGIDSAVLMGWSMGVNTAFELTYRHPERVRGIFAMCGVPGDTFATMLGPLHLPRLVARAVTVNACRVARHAGWAVNPLARRIPMNAGVVRLLGRTGFMFPVADPEATAIGLQEFLTTPVDWYAHLAISTSRHPRVRLSRIEVPTMFVSASWDVLAGARDMASASERLAGAGRQSSYVELRGSHFVQLEQPERVHGLLLDFLEQTS</sequence>
<dbReference type="GO" id="GO:0016787">
    <property type="term" value="F:hydrolase activity"/>
    <property type="evidence" value="ECO:0007669"/>
    <property type="project" value="UniProtKB-KW"/>
</dbReference>
<dbReference type="InterPro" id="IPR000639">
    <property type="entry name" value="Epox_hydrolase-like"/>
</dbReference>
<feature type="domain" description="AB hydrolase-1" evidence="2">
    <location>
        <begin position="44"/>
        <end position="147"/>
    </location>
</feature>
<gene>
    <name evidence="3" type="ORF">FHP29_07230</name>
</gene>
<dbReference type="InterPro" id="IPR000073">
    <property type="entry name" value="AB_hydrolase_1"/>
</dbReference>
<keyword evidence="1 3" id="KW-0378">Hydrolase</keyword>
<dbReference type="Gene3D" id="3.40.50.1820">
    <property type="entry name" value="alpha/beta hydrolase"/>
    <property type="match status" value="1"/>
</dbReference>
<dbReference type="Pfam" id="PF00561">
    <property type="entry name" value="Abhydrolase_1"/>
    <property type="match status" value="1"/>
</dbReference>
<dbReference type="PANTHER" id="PTHR43329">
    <property type="entry name" value="EPOXIDE HYDROLASE"/>
    <property type="match status" value="1"/>
</dbReference>
<dbReference type="PRINTS" id="PR00412">
    <property type="entry name" value="EPOXHYDRLASE"/>
</dbReference>
<evidence type="ECO:0000256" key="1">
    <source>
        <dbReference type="ARBA" id="ARBA00022801"/>
    </source>
</evidence>
<evidence type="ECO:0000259" key="2">
    <source>
        <dbReference type="Pfam" id="PF00561"/>
    </source>
</evidence>